<dbReference type="OrthoDB" id="422827at2759"/>
<reference evidence="4 5" key="1">
    <citation type="journal article" date="2012" name="PLoS Pathog.">
        <title>Diverse lifestyles and strategies of plant pathogenesis encoded in the genomes of eighteen Dothideomycetes fungi.</title>
        <authorList>
            <person name="Ohm R.A."/>
            <person name="Feau N."/>
            <person name="Henrissat B."/>
            <person name="Schoch C.L."/>
            <person name="Horwitz B.A."/>
            <person name="Barry K.W."/>
            <person name="Condon B.J."/>
            <person name="Copeland A.C."/>
            <person name="Dhillon B."/>
            <person name="Glaser F."/>
            <person name="Hesse C.N."/>
            <person name="Kosti I."/>
            <person name="LaButti K."/>
            <person name="Lindquist E.A."/>
            <person name="Lucas S."/>
            <person name="Salamov A.A."/>
            <person name="Bradshaw R.E."/>
            <person name="Ciuffetti L."/>
            <person name="Hamelin R.C."/>
            <person name="Kema G.H.J."/>
            <person name="Lawrence C."/>
            <person name="Scott J.A."/>
            <person name="Spatafora J.W."/>
            <person name="Turgeon B.G."/>
            <person name="de Wit P.J.G.M."/>
            <person name="Zhong S."/>
            <person name="Goodwin S.B."/>
            <person name="Grigoriev I.V."/>
        </authorList>
    </citation>
    <scope>NUCLEOTIDE SEQUENCE [LARGE SCALE GENOMIC DNA]</scope>
    <source>
        <strain evidence="4 5">SO2202</strain>
    </source>
</reference>
<feature type="domain" description="SAM" evidence="3">
    <location>
        <begin position="189"/>
        <end position="253"/>
    </location>
</feature>
<dbReference type="SUPFAM" id="SSF50729">
    <property type="entry name" value="PH domain-like"/>
    <property type="match status" value="1"/>
</dbReference>
<dbReference type="GeneID" id="27903824"/>
<dbReference type="HOGENOM" id="CLU_009306_0_0_1"/>
<dbReference type="SMART" id="SM00233">
    <property type="entry name" value="PH"/>
    <property type="match status" value="1"/>
</dbReference>
<keyword evidence="5" id="KW-1185">Reference proteome</keyword>
<organism evidence="4 5">
    <name type="scientific">Sphaerulina musiva (strain SO2202)</name>
    <name type="common">Poplar stem canker fungus</name>
    <name type="synonym">Septoria musiva</name>
    <dbReference type="NCBI Taxonomy" id="692275"/>
    <lineage>
        <taxon>Eukaryota</taxon>
        <taxon>Fungi</taxon>
        <taxon>Dikarya</taxon>
        <taxon>Ascomycota</taxon>
        <taxon>Pezizomycotina</taxon>
        <taxon>Dothideomycetes</taxon>
        <taxon>Dothideomycetidae</taxon>
        <taxon>Mycosphaerellales</taxon>
        <taxon>Mycosphaerellaceae</taxon>
        <taxon>Sphaerulina</taxon>
    </lineage>
</organism>
<dbReference type="AlphaFoldDB" id="M3BU84"/>
<sequence>MQAITPITPLEAGGGEMFQRMKGAASFLEARTAAMRPVSQASEVTEIFDTDFEDESDYGGGGGASAKGSFESYDSRRRSQTTISSYDEARTPSPRTSTQSRPPMELRIEPVSGPRGPHLFRSSQVSAEFDFGYSLQMSPLLPKDTPFQSSRAATAFSEDTITQPRDRSYPLDSPSRQPAYDSHAHIRAWSTQQVIDWMYATEADPSVIECFYIHDIDGSILLNLQFEDLKELDIPSFGKRHQLWNAICTLKGDEGHPSPQPTPFQDISRPCTSHSRQSPTRGRTAAPPAVNDDDDDDEGDEIYSPSQGRGKSRRRGRKATKNTDLITPAESVSIVAIEQLLPKPHKCAKGERCAKWRKQQRELEQLKNEHGIGRFPVSPTKGGHIFVAGNPGNPSTADNIISNVRPQPQSQLQGHLRLEDPFRPVSDAGMQSAGFPSVVASSDVLGPGQLPEFALHEDVLSHLGSRDAQDNVKQFLQFQHVHHQAAENAPPSPPYEMFPSQSISPFPAAIPRHYGAPALVQDVPRQAYTPGPRDHLKHLPKLEIPRSQSAGPQMHHSAITSPPTTDPAATSAMYICRSATASPANISRSATASPGARAEGIYRLGTPSSVVDVPITAVGPPTAPLSRDTSQSVPPNMQYRPQAPLSRAKSRTDPAHWRRPSMALPPVQEGQIFESRPSISTSCSTGSIPTRSSSVRDPAKHSPITRDFGYGPDCSHSGWMRKRKTKMLRHEWTDSHFRLRGTQLTQHASARLSAEVKESINVDDYAVACSSIASNNKLSSALKALAISKGAESKKEVQDATAFAFQLVPSAKEGEERRKRAEGKTHHFAVKTKDERIDWMRELMLAKAREQKEKGFEVEVNGKEI</sequence>
<dbReference type="PROSITE" id="PS50105">
    <property type="entry name" value="SAM_DOMAIN"/>
    <property type="match status" value="1"/>
</dbReference>
<name>M3BU84_SPHMS</name>
<dbReference type="Gene3D" id="1.10.150.50">
    <property type="entry name" value="Transcription Factor, Ets-1"/>
    <property type="match status" value="1"/>
</dbReference>
<protein>
    <recommendedName>
        <fullName evidence="6">SAM domain-containing protein</fullName>
    </recommendedName>
</protein>
<dbReference type="SMART" id="SM00454">
    <property type="entry name" value="SAM"/>
    <property type="match status" value="1"/>
</dbReference>
<feature type="region of interest" description="Disordered" evidence="1">
    <location>
        <begin position="50"/>
        <end position="116"/>
    </location>
</feature>
<dbReference type="Proteomes" id="UP000016931">
    <property type="component" value="Unassembled WGS sequence"/>
</dbReference>
<feature type="compositionally biased region" description="Polar residues" evidence="1">
    <location>
        <begin position="152"/>
        <end position="163"/>
    </location>
</feature>
<dbReference type="STRING" id="692275.M3BU84"/>
<dbReference type="InterPro" id="IPR001849">
    <property type="entry name" value="PH_domain"/>
</dbReference>
<feature type="compositionally biased region" description="Basic residues" evidence="1">
    <location>
        <begin position="310"/>
        <end position="320"/>
    </location>
</feature>
<dbReference type="RefSeq" id="XP_016758361.1">
    <property type="nucleotide sequence ID" value="XM_016906687.1"/>
</dbReference>
<dbReference type="InterPro" id="IPR001660">
    <property type="entry name" value="SAM"/>
</dbReference>
<feature type="compositionally biased region" description="Low complexity" evidence="1">
    <location>
        <begin position="557"/>
        <end position="566"/>
    </location>
</feature>
<dbReference type="CDD" id="cd09535">
    <property type="entry name" value="SAM_BOI-like_fungal"/>
    <property type="match status" value="1"/>
</dbReference>
<dbReference type="PROSITE" id="PS50003">
    <property type="entry name" value="PH_DOMAIN"/>
    <property type="match status" value="1"/>
</dbReference>
<feature type="region of interest" description="Disordered" evidence="1">
    <location>
        <begin position="620"/>
        <end position="708"/>
    </location>
</feature>
<dbReference type="EMBL" id="KB456268">
    <property type="protein sequence ID" value="EMF10240.1"/>
    <property type="molecule type" value="Genomic_DNA"/>
</dbReference>
<evidence type="ECO:0000259" key="3">
    <source>
        <dbReference type="PROSITE" id="PS50105"/>
    </source>
</evidence>
<feature type="region of interest" description="Disordered" evidence="1">
    <location>
        <begin position="254"/>
        <end position="324"/>
    </location>
</feature>
<evidence type="ECO:0008006" key="6">
    <source>
        <dbReference type="Google" id="ProtNLM"/>
    </source>
</evidence>
<dbReference type="eggNOG" id="ENOG502RDYZ">
    <property type="taxonomic scope" value="Eukaryota"/>
</dbReference>
<gene>
    <name evidence="4" type="ORF">SEPMUDRAFT_151233</name>
</gene>
<dbReference type="SUPFAM" id="SSF47769">
    <property type="entry name" value="SAM/Pointed domain"/>
    <property type="match status" value="1"/>
</dbReference>
<feature type="region of interest" description="Disordered" evidence="1">
    <location>
        <begin position="546"/>
        <end position="566"/>
    </location>
</feature>
<feature type="domain" description="PH" evidence="2">
    <location>
        <begin position="713"/>
        <end position="848"/>
    </location>
</feature>
<feature type="compositionally biased region" description="Low complexity" evidence="1">
    <location>
        <begin position="91"/>
        <end position="103"/>
    </location>
</feature>
<dbReference type="InterPro" id="IPR011993">
    <property type="entry name" value="PH-like_dom_sf"/>
</dbReference>
<feature type="compositionally biased region" description="Acidic residues" evidence="1">
    <location>
        <begin position="291"/>
        <end position="301"/>
    </location>
</feature>
<evidence type="ECO:0000256" key="1">
    <source>
        <dbReference type="SAM" id="MobiDB-lite"/>
    </source>
</evidence>
<evidence type="ECO:0000259" key="2">
    <source>
        <dbReference type="PROSITE" id="PS50003"/>
    </source>
</evidence>
<dbReference type="Pfam" id="PF07647">
    <property type="entry name" value="SAM_2"/>
    <property type="match status" value="1"/>
</dbReference>
<dbReference type="Gene3D" id="2.30.29.30">
    <property type="entry name" value="Pleckstrin-homology domain (PH domain)/Phosphotyrosine-binding domain (PTB)"/>
    <property type="match status" value="1"/>
</dbReference>
<dbReference type="InterPro" id="IPR013761">
    <property type="entry name" value="SAM/pointed_sf"/>
</dbReference>
<feature type="region of interest" description="Disordered" evidence="1">
    <location>
        <begin position="152"/>
        <end position="177"/>
    </location>
</feature>
<dbReference type="OMA" id="PPDMNYR"/>
<accession>M3BU84</accession>
<evidence type="ECO:0000313" key="5">
    <source>
        <dbReference type="Proteomes" id="UP000016931"/>
    </source>
</evidence>
<feature type="compositionally biased region" description="Polar residues" evidence="1">
    <location>
        <begin position="270"/>
        <end position="281"/>
    </location>
</feature>
<feature type="compositionally biased region" description="Polar residues" evidence="1">
    <location>
        <begin position="677"/>
        <end position="695"/>
    </location>
</feature>
<proteinExistence type="predicted"/>
<evidence type="ECO:0000313" key="4">
    <source>
        <dbReference type="EMBL" id="EMF10240.1"/>
    </source>
</evidence>